<organism evidence="2 3">
    <name type="scientific">Phytophthora megakarya</name>
    <dbReference type="NCBI Taxonomy" id="4795"/>
    <lineage>
        <taxon>Eukaryota</taxon>
        <taxon>Sar</taxon>
        <taxon>Stramenopiles</taxon>
        <taxon>Oomycota</taxon>
        <taxon>Peronosporomycetes</taxon>
        <taxon>Peronosporales</taxon>
        <taxon>Peronosporaceae</taxon>
        <taxon>Phytophthora</taxon>
    </lineage>
</organism>
<comment type="caution">
    <text evidence="2">The sequence shown here is derived from an EMBL/GenBank/DDBJ whole genome shotgun (WGS) entry which is preliminary data.</text>
</comment>
<name>A0A225WSC4_9STRA</name>
<feature type="region of interest" description="Disordered" evidence="1">
    <location>
        <begin position="290"/>
        <end position="312"/>
    </location>
</feature>
<accession>A0A225WSC4</accession>
<protein>
    <submittedName>
        <fullName evidence="2">Uncharacterized protein</fullName>
    </submittedName>
</protein>
<gene>
    <name evidence="2" type="ORF">PHMEG_0005088</name>
</gene>
<evidence type="ECO:0000256" key="1">
    <source>
        <dbReference type="SAM" id="MobiDB-lite"/>
    </source>
</evidence>
<proteinExistence type="predicted"/>
<dbReference type="AlphaFoldDB" id="A0A225WSC4"/>
<keyword evidence="3" id="KW-1185">Reference proteome</keyword>
<reference evidence="3" key="1">
    <citation type="submission" date="2017-03" db="EMBL/GenBank/DDBJ databases">
        <title>Phytopthora megakarya and P. palmivora, two closely related causual agents of cacao black pod achieved similar genome size and gene model numbers by different mechanisms.</title>
        <authorList>
            <person name="Ali S."/>
            <person name="Shao J."/>
            <person name="Larry D.J."/>
            <person name="Kronmiller B."/>
            <person name="Shen D."/>
            <person name="Strem M.D."/>
            <person name="Melnick R.L."/>
            <person name="Guiltinan M.J."/>
            <person name="Tyler B.M."/>
            <person name="Meinhardt L.W."/>
            <person name="Bailey B.A."/>
        </authorList>
    </citation>
    <scope>NUCLEOTIDE SEQUENCE [LARGE SCALE GENOMIC DNA]</scope>
    <source>
        <strain evidence="3">zdho120</strain>
    </source>
</reference>
<evidence type="ECO:0000313" key="2">
    <source>
        <dbReference type="EMBL" id="OWZ20491.1"/>
    </source>
</evidence>
<evidence type="ECO:0000313" key="3">
    <source>
        <dbReference type="Proteomes" id="UP000198211"/>
    </source>
</evidence>
<dbReference type="EMBL" id="NBNE01000318">
    <property type="protein sequence ID" value="OWZ20491.1"/>
    <property type="molecule type" value="Genomic_DNA"/>
</dbReference>
<dbReference type="OrthoDB" id="127951at2759"/>
<sequence length="312" mass="37544">MKLETPFDLALYTSVYMQPDSPNKNFQDADAAWTRFRAARPLMYLPDRTPSNEDPINRYRRLWWTNQQLQTFGDIVDGRTRVQLLAQERTLRRWHQSAIHIQRHFRGMCGRLYVLQLRHKLFEHAATIEKSIKLARKLRIQNMAADVIQQAYRRHHTFIIRQQQAAVMLQRSCQQYMKRLRRWRARLTIHRAVRCFLWRLRWQHYKHQVSKLLTAAARQQQLVEATDAFGRLRESILVQRQVNTWASRPEQMQMLLRVRRRRQKLLGRSSKILPPLSSPVEHSMATKTNKLNKSLRRQHHSLPMIHPSKRRE</sequence>
<dbReference type="Proteomes" id="UP000198211">
    <property type="component" value="Unassembled WGS sequence"/>
</dbReference>